<dbReference type="InterPro" id="IPR052943">
    <property type="entry name" value="TMTC_O-mannosyl-trnsfr"/>
</dbReference>
<dbReference type="OrthoDB" id="9790037at2"/>
<dbReference type="InterPro" id="IPR058240">
    <property type="entry name" value="rSAM_sf"/>
</dbReference>
<dbReference type="SUPFAM" id="SSF48452">
    <property type="entry name" value="TPR-like"/>
    <property type="match status" value="2"/>
</dbReference>
<keyword evidence="4" id="KW-0408">Iron</keyword>
<accession>A0A286TVU6</accession>
<gene>
    <name evidence="7" type="ORF">SCALIN_C05_0095</name>
</gene>
<dbReference type="EMBL" id="BAOS01000005">
    <property type="protein sequence ID" value="GAX60010.1"/>
    <property type="molecule type" value="Genomic_DNA"/>
</dbReference>
<evidence type="ECO:0000256" key="4">
    <source>
        <dbReference type="ARBA" id="ARBA00023004"/>
    </source>
</evidence>
<feature type="repeat" description="TPR" evidence="6">
    <location>
        <begin position="542"/>
        <end position="575"/>
    </location>
</feature>
<dbReference type="SMART" id="SM00671">
    <property type="entry name" value="SEL1"/>
    <property type="match status" value="4"/>
</dbReference>
<keyword evidence="8" id="KW-1185">Reference proteome</keyword>
<evidence type="ECO:0000256" key="5">
    <source>
        <dbReference type="ARBA" id="ARBA00023014"/>
    </source>
</evidence>
<feature type="repeat" description="TPR" evidence="6">
    <location>
        <begin position="372"/>
        <end position="405"/>
    </location>
</feature>
<dbReference type="SUPFAM" id="SSF102114">
    <property type="entry name" value="Radical SAM enzymes"/>
    <property type="match status" value="1"/>
</dbReference>
<sequence length="1061" mass="120347">MRPLLDMDVIQIEITNACVHQCANCTRLVGHSKKPFFMDLDFFKKAVDSLVDYPKIIGIMGGEPLLHPQFTEMAAYLKSKVPDKIKCGLWSTLPKGKEKYAPIIADVFGNVLLNDHTLGKLYHSPILVSANESVVDKFKMWYLIDHCWVQNCWSASINPKGAFFCEIAAAFDIVFDGPGGWTVSPEWWKKTPKDYVEQMKQYCVNCSAALPLHARLDTEETDDISKGNLERLIKVGSPKVKRGKYSIYDKGERDSNYHINEFRNNIEYQMKIADKYGLYLRQNKLGYLQPFLKNTPKSQDEINIKDCLQKGHTYHQAGNLKEASILYQKILAQQQEHIDANFLLGTLYLQAGNLDKAAELLQKTVLLKPDHVEANNNLGTVLQNQGKLDEAAESYKRALCLAPDYSEAFYNLGNIFYKQHKFNKAIEHYKQAIILKPDDHEAFLNLGNVFKELGKIDDAEREYRKSISLKPDYPVAHSRLGAILQELGKLDESIKSIKRAQILDPDNIDILNNLATILSKQGEYDEAIESYNRALKLKPDAYLIQTNLASTLKDSGRLEEALTSCNKAIEINPNYPESHNTLGVILQGSGQLEEAVKSYKKAIELQPDNPELYSNLGSVLKELDRFDEAVECCKHSIELNPENADAFNNLGTILQEQRKLDEAIANYKQAIKLMPDHARAHSNLGTVSQKQGNTVEAVLYCHLAVTLNPGSAELHNNLGAILQKQERVDEAITCYDNAIELEPDYTEAHLNRSFALLLTGKYKEGWEENEWRLKTKAHCLRKFHNLRWDGSPLKGKTILVYAEQGFGDTIQFVRYLPMVQEQGGRVIFECHKSLHRLLRDCTGIDKVVEKTTEPKITFDTHISLLSLPGIFNTTLNSIPSETPYISVNSGLAKLWRNLHTYNNDFKIGIVWAGNAENKRDNIRSCSLKDFYPLLNIQGTAFYSLQKGPASGETENTPPGIKIINLNNQLRDFADTAAIIDNLDLVISVDTAVAHLAGALGKPVWNLLHFAPDWRWLLNRNDSPWYPEMRLFRQNILNDWTYLFKEVKNALLQEVNDIKKNN</sequence>
<keyword evidence="5" id="KW-0411">Iron-sulfur</keyword>
<organism evidence="7 8">
    <name type="scientific">Candidatus Scalindua japonica</name>
    <dbReference type="NCBI Taxonomy" id="1284222"/>
    <lineage>
        <taxon>Bacteria</taxon>
        <taxon>Pseudomonadati</taxon>
        <taxon>Planctomycetota</taxon>
        <taxon>Candidatus Brocadiia</taxon>
        <taxon>Candidatus Brocadiales</taxon>
        <taxon>Candidatus Scalinduaceae</taxon>
        <taxon>Candidatus Scalindua</taxon>
    </lineage>
</organism>
<feature type="repeat" description="TPR" evidence="6">
    <location>
        <begin position="610"/>
        <end position="643"/>
    </location>
</feature>
<dbReference type="GO" id="GO:0051536">
    <property type="term" value="F:iron-sulfur cluster binding"/>
    <property type="evidence" value="ECO:0007669"/>
    <property type="project" value="UniProtKB-KW"/>
</dbReference>
<dbReference type="Pfam" id="PF00515">
    <property type="entry name" value="TPR_1"/>
    <property type="match status" value="3"/>
</dbReference>
<keyword evidence="3" id="KW-0479">Metal-binding</keyword>
<dbReference type="RefSeq" id="WP_096893194.1">
    <property type="nucleotide sequence ID" value="NZ_BAOS01000005.1"/>
</dbReference>
<dbReference type="InterPro" id="IPR019734">
    <property type="entry name" value="TPR_rpt"/>
</dbReference>
<keyword evidence="6" id="KW-0802">TPR repeat</keyword>
<comment type="caution">
    <text evidence="7">The sequence shown here is derived from an EMBL/GenBank/DDBJ whole genome shotgun (WGS) entry which is preliminary data.</text>
</comment>
<dbReference type="Pfam" id="PF14559">
    <property type="entry name" value="TPR_19"/>
    <property type="match status" value="1"/>
</dbReference>
<evidence type="ECO:0000313" key="7">
    <source>
        <dbReference type="EMBL" id="GAX60010.1"/>
    </source>
</evidence>
<feature type="repeat" description="TPR" evidence="6">
    <location>
        <begin position="644"/>
        <end position="677"/>
    </location>
</feature>
<dbReference type="InterPro" id="IPR007197">
    <property type="entry name" value="rSAM"/>
</dbReference>
<feature type="repeat" description="TPR" evidence="6">
    <location>
        <begin position="406"/>
        <end position="439"/>
    </location>
</feature>
<dbReference type="InterPro" id="IPR011990">
    <property type="entry name" value="TPR-like_helical_dom_sf"/>
</dbReference>
<dbReference type="PANTHER" id="PTHR44809">
    <property type="match status" value="1"/>
</dbReference>
<dbReference type="PANTHER" id="PTHR44809:SF1">
    <property type="entry name" value="PROTEIN O-MANNOSYL-TRANSFERASE TMTC1"/>
    <property type="match status" value="1"/>
</dbReference>
<dbReference type="Gene3D" id="1.25.40.10">
    <property type="entry name" value="Tetratricopeptide repeat domain"/>
    <property type="match status" value="7"/>
</dbReference>
<evidence type="ECO:0000256" key="1">
    <source>
        <dbReference type="ARBA" id="ARBA00001966"/>
    </source>
</evidence>
<dbReference type="InterPro" id="IPR013785">
    <property type="entry name" value="Aldolase_TIM"/>
</dbReference>
<evidence type="ECO:0000256" key="2">
    <source>
        <dbReference type="ARBA" id="ARBA00022691"/>
    </source>
</evidence>
<keyword evidence="2" id="KW-0949">S-adenosyl-L-methionine</keyword>
<proteinExistence type="predicted"/>
<dbReference type="GO" id="GO:0046872">
    <property type="term" value="F:metal ion binding"/>
    <property type="evidence" value="ECO:0007669"/>
    <property type="project" value="UniProtKB-KW"/>
</dbReference>
<name>A0A286TVU6_9BACT</name>
<evidence type="ECO:0000313" key="8">
    <source>
        <dbReference type="Proteomes" id="UP000218542"/>
    </source>
</evidence>
<dbReference type="GO" id="GO:0016757">
    <property type="term" value="F:glycosyltransferase activity"/>
    <property type="evidence" value="ECO:0007669"/>
    <property type="project" value="InterPro"/>
</dbReference>
<feature type="repeat" description="TPR" evidence="6">
    <location>
        <begin position="440"/>
        <end position="473"/>
    </location>
</feature>
<comment type="cofactor">
    <cofactor evidence="1">
        <name>[4Fe-4S] cluster</name>
        <dbReference type="ChEBI" id="CHEBI:49883"/>
    </cofactor>
</comment>
<dbReference type="PROSITE" id="PS50005">
    <property type="entry name" value="TPR"/>
    <property type="match status" value="11"/>
</dbReference>
<feature type="repeat" description="TPR" evidence="6">
    <location>
        <begin position="712"/>
        <end position="745"/>
    </location>
</feature>
<feature type="repeat" description="TPR" evidence="6">
    <location>
        <begin position="576"/>
        <end position="609"/>
    </location>
</feature>
<dbReference type="Gene3D" id="3.40.50.2000">
    <property type="entry name" value="Glycogen Phosphorylase B"/>
    <property type="match status" value="1"/>
</dbReference>
<dbReference type="Pfam" id="PF13181">
    <property type="entry name" value="TPR_8"/>
    <property type="match status" value="1"/>
</dbReference>
<feature type="repeat" description="TPR" evidence="6">
    <location>
        <begin position="474"/>
        <end position="507"/>
    </location>
</feature>
<evidence type="ECO:0000256" key="3">
    <source>
        <dbReference type="ARBA" id="ARBA00022723"/>
    </source>
</evidence>
<dbReference type="Pfam" id="PF01075">
    <property type="entry name" value="Glyco_transf_9"/>
    <property type="match status" value="1"/>
</dbReference>
<dbReference type="SMART" id="SM00028">
    <property type="entry name" value="TPR"/>
    <property type="match status" value="13"/>
</dbReference>
<reference evidence="7 8" key="1">
    <citation type="journal article" date="2017" name="Environ. Microbiol. Rep.">
        <title>Genetic diversity of marine anaerobic ammonium-oxidizing bacteria as revealed by genomic and proteomic analyses of 'Candidatus Scalindua japonica'.</title>
        <authorList>
            <person name="Oshiki M."/>
            <person name="Mizuto K."/>
            <person name="Kimura Z."/>
            <person name="Kindaichi T."/>
            <person name="Satoh H."/>
            <person name="Okabe S."/>
        </authorList>
    </citation>
    <scope>NUCLEOTIDE SEQUENCE [LARGE SCALE GENOMIC DNA]</scope>
    <source>
        <strain evidence="8">husup-a2</strain>
    </source>
</reference>
<dbReference type="SFLD" id="SFLDS00029">
    <property type="entry name" value="Radical_SAM"/>
    <property type="match status" value="1"/>
</dbReference>
<dbReference type="Pfam" id="PF13414">
    <property type="entry name" value="TPR_11"/>
    <property type="match status" value="4"/>
</dbReference>
<dbReference type="Gene3D" id="3.20.20.70">
    <property type="entry name" value="Aldolase class I"/>
    <property type="match status" value="1"/>
</dbReference>
<dbReference type="AlphaFoldDB" id="A0A286TVU6"/>
<dbReference type="InterPro" id="IPR002201">
    <property type="entry name" value="Glyco_trans_9"/>
</dbReference>
<feature type="repeat" description="TPR" evidence="6">
    <location>
        <begin position="338"/>
        <end position="371"/>
    </location>
</feature>
<dbReference type="Proteomes" id="UP000218542">
    <property type="component" value="Unassembled WGS sequence"/>
</dbReference>
<dbReference type="InterPro" id="IPR006597">
    <property type="entry name" value="Sel1-like"/>
</dbReference>
<evidence type="ECO:0000256" key="6">
    <source>
        <dbReference type="PROSITE-ProRule" id="PRU00339"/>
    </source>
</evidence>
<dbReference type="SUPFAM" id="SSF53756">
    <property type="entry name" value="UDP-Glycosyltransferase/glycogen phosphorylase"/>
    <property type="match status" value="1"/>
</dbReference>
<dbReference type="PROSITE" id="PS50293">
    <property type="entry name" value="TPR_REGION"/>
    <property type="match status" value="8"/>
</dbReference>
<protein>
    <submittedName>
        <fullName evidence="7">Uncharacterized protein</fullName>
    </submittedName>
</protein>
<feature type="repeat" description="TPR" evidence="6">
    <location>
        <begin position="508"/>
        <end position="541"/>
    </location>
</feature>